<dbReference type="InterPro" id="IPR025558">
    <property type="entry name" value="DUF4283"/>
</dbReference>
<dbReference type="PANTHER" id="PTHR31286:SF165">
    <property type="entry name" value="DUF4283 DOMAIN-CONTAINING PROTEIN"/>
    <property type="match status" value="1"/>
</dbReference>
<dbReference type="PANTHER" id="PTHR31286">
    <property type="entry name" value="GLYCINE-RICH CELL WALL STRUCTURAL PROTEIN 1.8-LIKE"/>
    <property type="match status" value="1"/>
</dbReference>
<sequence>MVVVADRSWASLFHVAEENRLEYYELEFVNGSLRIPKLVIEEGAKHWDNSLVGQFLVDPPSISALRFWANWIWGKEGEVKVSMLEDRLVLFQFPSESTCRWVFEGGPWHYKEKIICLRRWVPGIRALEINNSAIPVWVNLTGIPAELALREGLGRIASSIGKPMCMDHSISHRRKIGAVKVCVEVSAKKPLVNRISITPDDMEEMYIGVEYCGLPRCCSACGVFGHDCSMPPLGASTKRVSRPKKLQVTSIQEGNEVSNQAVGEKEPVKEGMIIENAGEGVSEKGKEVIVDSTPPVTPSALPSQKEFNKVINGAKSRSIPRNSAPVLHSNAFELLCGRNIKLQAPQKKPGGREGLRSKGATKVAATHR</sequence>
<dbReference type="EMBL" id="OZ034820">
    <property type="protein sequence ID" value="CAL1401094.1"/>
    <property type="molecule type" value="Genomic_DNA"/>
</dbReference>
<name>A0AAV2FT35_9ROSI</name>
<accession>A0AAV2FT35</accession>
<feature type="region of interest" description="Disordered" evidence="1">
    <location>
        <begin position="344"/>
        <end position="368"/>
    </location>
</feature>
<dbReference type="Proteomes" id="UP001497516">
    <property type="component" value="Chromosome 7"/>
</dbReference>
<organism evidence="3 4">
    <name type="scientific">Linum trigynum</name>
    <dbReference type="NCBI Taxonomy" id="586398"/>
    <lineage>
        <taxon>Eukaryota</taxon>
        <taxon>Viridiplantae</taxon>
        <taxon>Streptophyta</taxon>
        <taxon>Embryophyta</taxon>
        <taxon>Tracheophyta</taxon>
        <taxon>Spermatophyta</taxon>
        <taxon>Magnoliopsida</taxon>
        <taxon>eudicotyledons</taxon>
        <taxon>Gunneridae</taxon>
        <taxon>Pentapetalae</taxon>
        <taxon>rosids</taxon>
        <taxon>fabids</taxon>
        <taxon>Malpighiales</taxon>
        <taxon>Linaceae</taxon>
        <taxon>Linum</taxon>
    </lineage>
</organism>
<evidence type="ECO:0000313" key="3">
    <source>
        <dbReference type="EMBL" id="CAL1401094.1"/>
    </source>
</evidence>
<evidence type="ECO:0000259" key="2">
    <source>
        <dbReference type="Pfam" id="PF14111"/>
    </source>
</evidence>
<evidence type="ECO:0000256" key="1">
    <source>
        <dbReference type="SAM" id="MobiDB-lite"/>
    </source>
</evidence>
<proteinExistence type="predicted"/>
<protein>
    <recommendedName>
        <fullName evidence="2">DUF4283 domain-containing protein</fullName>
    </recommendedName>
</protein>
<keyword evidence="4" id="KW-1185">Reference proteome</keyword>
<dbReference type="InterPro" id="IPR040256">
    <property type="entry name" value="At4g02000-like"/>
</dbReference>
<dbReference type="Pfam" id="PF14111">
    <property type="entry name" value="DUF4283"/>
    <property type="match status" value="1"/>
</dbReference>
<dbReference type="AlphaFoldDB" id="A0AAV2FT35"/>
<gene>
    <name evidence="3" type="ORF">LTRI10_LOCUS41174</name>
</gene>
<feature type="domain" description="DUF4283" evidence="2">
    <location>
        <begin position="45"/>
        <end position="124"/>
    </location>
</feature>
<reference evidence="3 4" key="1">
    <citation type="submission" date="2024-04" db="EMBL/GenBank/DDBJ databases">
        <authorList>
            <person name="Fracassetti M."/>
        </authorList>
    </citation>
    <scope>NUCLEOTIDE SEQUENCE [LARGE SCALE GENOMIC DNA]</scope>
</reference>
<evidence type="ECO:0000313" key="4">
    <source>
        <dbReference type="Proteomes" id="UP001497516"/>
    </source>
</evidence>